<organism evidence="4 5">
    <name type="scientific">Aureobasidium mustum</name>
    <dbReference type="NCBI Taxonomy" id="2773714"/>
    <lineage>
        <taxon>Eukaryota</taxon>
        <taxon>Fungi</taxon>
        <taxon>Dikarya</taxon>
        <taxon>Ascomycota</taxon>
        <taxon>Pezizomycotina</taxon>
        <taxon>Dothideomycetes</taxon>
        <taxon>Dothideomycetidae</taxon>
        <taxon>Dothideales</taxon>
        <taxon>Saccotheciaceae</taxon>
        <taxon>Aureobasidium</taxon>
    </lineage>
</organism>
<dbReference type="OrthoDB" id="4161376at2759"/>
<dbReference type="PROSITE" id="PS50850">
    <property type="entry name" value="MFS"/>
    <property type="match status" value="1"/>
</dbReference>
<protein>
    <recommendedName>
        <fullName evidence="3">Major facilitator superfamily (MFS) profile domain-containing protein</fullName>
    </recommendedName>
</protein>
<dbReference type="AlphaFoldDB" id="A0A9N8K3D1"/>
<dbReference type="GO" id="GO:0016020">
    <property type="term" value="C:membrane"/>
    <property type="evidence" value="ECO:0007669"/>
    <property type="project" value="UniProtKB-SubCell"/>
</dbReference>
<keyword evidence="2" id="KW-1133">Transmembrane helix</keyword>
<feature type="transmembrane region" description="Helical" evidence="2">
    <location>
        <begin position="38"/>
        <end position="58"/>
    </location>
</feature>
<feature type="transmembrane region" description="Helical" evidence="2">
    <location>
        <begin position="6"/>
        <end position="26"/>
    </location>
</feature>
<evidence type="ECO:0000259" key="3">
    <source>
        <dbReference type="PROSITE" id="PS50850"/>
    </source>
</evidence>
<keyword evidence="2" id="KW-0472">Membrane</keyword>
<feature type="transmembrane region" description="Helical" evidence="2">
    <location>
        <begin position="64"/>
        <end position="83"/>
    </location>
</feature>
<name>A0A9N8K3D1_9PEZI</name>
<sequence length="92" mass="9892">MNVFVGGMVFAGIGAGINELTALAATSELAPTAKRGKYVAILIFTILPFCPSVLWGQLIAAHSSWRWVGALCAIWAFIGRRICSNSAVKKFY</sequence>
<evidence type="ECO:0000313" key="5">
    <source>
        <dbReference type="Proteomes" id="UP000714618"/>
    </source>
</evidence>
<reference evidence="4" key="1">
    <citation type="submission" date="2020-06" db="EMBL/GenBank/DDBJ databases">
        <authorList>
            <person name="Onetto C."/>
        </authorList>
    </citation>
    <scope>NUCLEOTIDE SEQUENCE</scope>
</reference>
<comment type="caution">
    <text evidence="4">The sequence shown here is derived from an EMBL/GenBank/DDBJ whole genome shotgun (WGS) entry which is preliminary data.</text>
</comment>
<keyword evidence="2" id="KW-0812">Transmembrane</keyword>
<feature type="domain" description="Major facilitator superfamily (MFS) profile" evidence="3">
    <location>
        <begin position="1"/>
        <end position="92"/>
    </location>
</feature>
<proteinExistence type="predicted"/>
<evidence type="ECO:0000256" key="1">
    <source>
        <dbReference type="ARBA" id="ARBA00004141"/>
    </source>
</evidence>
<gene>
    <name evidence="4" type="ORF">AWRI4233_LOCUS7733</name>
</gene>
<evidence type="ECO:0000256" key="2">
    <source>
        <dbReference type="SAM" id="Phobius"/>
    </source>
</evidence>
<dbReference type="SUPFAM" id="SSF103473">
    <property type="entry name" value="MFS general substrate transporter"/>
    <property type="match status" value="1"/>
</dbReference>
<dbReference type="Gene3D" id="1.20.1250.20">
    <property type="entry name" value="MFS general substrate transporter like domains"/>
    <property type="match status" value="1"/>
</dbReference>
<dbReference type="InterPro" id="IPR036259">
    <property type="entry name" value="MFS_trans_sf"/>
</dbReference>
<keyword evidence="5" id="KW-1185">Reference proteome</keyword>
<dbReference type="EMBL" id="CAIJEO010000009">
    <property type="protein sequence ID" value="CAD0098909.1"/>
    <property type="molecule type" value="Genomic_DNA"/>
</dbReference>
<dbReference type="GO" id="GO:0022857">
    <property type="term" value="F:transmembrane transporter activity"/>
    <property type="evidence" value="ECO:0007669"/>
    <property type="project" value="InterPro"/>
</dbReference>
<dbReference type="Proteomes" id="UP000714618">
    <property type="component" value="Unassembled WGS sequence"/>
</dbReference>
<accession>A0A9N8K3D1</accession>
<comment type="subcellular location">
    <subcellularLocation>
        <location evidence="1">Membrane</location>
        <topology evidence="1">Multi-pass membrane protein</topology>
    </subcellularLocation>
</comment>
<evidence type="ECO:0000313" key="4">
    <source>
        <dbReference type="EMBL" id="CAD0098909.1"/>
    </source>
</evidence>
<dbReference type="InterPro" id="IPR020846">
    <property type="entry name" value="MFS_dom"/>
</dbReference>